<dbReference type="Proteomes" id="UP000250579">
    <property type="component" value="Chromosome"/>
</dbReference>
<dbReference type="InterPro" id="IPR033479">
    <property type="entry name" value="dCache_1"/>
</dbReference>
<dbReference type="Gene3D" id="3.30.70.270">
    <property type="match status" value="1"/>
</dbReference>
<feature type="region of interest" description="Disordered" evidence="10">
    <location>
        <begin position="500"/>
        <end position="522"/>
    </location>
</feature>
<dbReference type="InterPro" id="IPR000160">
    <property type="entry name" value="GGDEF_dom"/>
</dbReference>
<keyword evidence="6 11" id="KW-0812">Transmembrane</keyword>
<dbReference type="Gene3D" id="3.30.450.20">
    <property type="entry name" value="PAS domain"/>
    <property type="match status" value="2"/>
</dbReference>
<dbReference type="SMART" id="SM00267">
    <property type="entry name" value="GGDEF"/>
    <property type="match status" value="1"/>
</dbReference>
<evidence type="ECO:0000256" key="11">
    <source>
        <dbReference type="SAM" id="Phobius"/>
    </source>
</evidence>
<dbReference type="EC" id="2.7.7.65" evidence="4"/>
<evidence type="ECO:0000256" key="8">
    <source>
        <dbReference type="ARBA" id="ARBA00023136"/>
    </source>
</evidence>
<comment type="catalytic activity">
    <reaction evidence="9">
        <text>2 GTP = 3',3'-c-di-GMP + 2 diphosphate</text>
        <dbReference type="Rhea" id="RHEA:24898"/>
        <dbReference type="ChEBI" id="CHEBI:33019"/>
        <dbReference type="ChEBI" id="CHEBI:37565"/>
        <dbReference type="ChEBI" id="CHEBI:58805"/>
        <dbReference type="EC" id="2.7.7.65"/>
    </reaction>
</comment>
<keyword evidence="8 11" id="KW-0472">Membrane</keyword>
<dbReference type="PANTHER" id="PTHR45138:SF9">
    <property type="entry name" value="DIGUANYLATE CYCLASE DGCM-RELATED"/>
    <property type="match status" value="1"/>
</dbReference>
<dbReference type="GO" id="GO:1902201">
    <property type="term" value="P:negative regulation of bacterial-type flagellum-dependent cell motility"/>
    <property type="evidence" value="ECO:0007669"/>
    <property type="project" value="TreeGrafter"/>
</dbReference>
<dbReference type="GO" id="GO:0052621">
    <property type="term" value="F:diguanylate cyclase activity"/>
    <property type="evidence" value="ECO:0007669"/>
    <property type="project" value="UniProtKB-EC"/>
</dbReference>
<evidence type="ECO:0000256" key="5">
    <source>
        <dbReference type="ARBA" id="ARBA00022475"/>
    </source>
</evidence>
<name>A0A2Z5AEX0_9PSED</name>
<dbReference type="CDD" id="cd12915">
    <property type="entry name" value="PDC2_DGC_like"/>
    <property type="match status" value="1"/>
</dbReference>
<keyword evidence="7 11" id="KW-1133">Transmembrane helix</keyword>
<feature type="transmembrane region" description="Helical" evidence="11">
    <location>
        <begin position="20"/>
        <end position="37"/>
    </location>
</feature>
<dbReference type="FunFam" id="3.30.70.270:FF:000001">
    <property type="entry name" value="Diguanylate cyclase domain protein"/>
    <property type="match status" value="1"/>
</dbReference>
<dbReference type="EMBL" id="CP022198">
    <property type="protein sequence ID" value="AXA67881.1"/>
    <property type="molecule type" value="Genomic_DNA"/>
</dbReference>
<evidence type="ECO:0000256" key="2">
    <source>
        <dbReference type="ARBA" id="ARBA00004533"/>
    </source>
</evidence>
<dbReference type="SUPFAM" id="SSF55073">
    <property type="entry name" value="Nucleotide cyclase"/>
    <property type="match status" value="1"/>
</dbReference>
<accession>A0A2Z5AEX0</accession>
<dbReference type="InterPro" id="IPR029151">
    <property type="entry name" value="Sensor-like_sf"/>
</dbReference>
<dbReference type="PROSITE" id="PS50887">
    <property type="entry name" value="GGDEF"/>
    <property type="match status" value="1"/>
</dbReference>
<dbReference type="CDD" id="cd12914">
    <property type="entry name" value="PDC1_DGC_like"/>
    <property type="match status" value="1"/>
</dbReference>
<dbReference type="SUPFAM" id="SSF103190">
    <property type="entry name" value="Sensory domain-like"/>
    <property type="match status" value="1"/>
</dbReference>
<dbReference type="InterPro" id="IPR050469">
    <property type="entry name" value="Diguanylate_Cyclase"/>
</dbReference>
<dbReference type="Pfam" id="PF02743">
    <property type="entry name" value="dCache_1"/>
    <property type="match status" value="1"/>
</dbReference>
<evidence type="ECO:0000256" key="3">
    <source>
        <dbReference type="ARBA" id="ARBA00004651"/>
    </source>
</evidence>
<dbReference type="InterPro" id="IPR043128">
    <property type="entry name" value="Rev_trsase/Diguanyl_cyclase"/>
</dbReference>
<dbReference type="CDD" id="cd01949">
    <property type="entry name" value="GGDEF"/>
    <property type="match status" value="1"/>
</dbReference>
<dbReference type="AlphaFoldDB" id="A0A2Z5AEX0"/>
<evidence type="ECO:0000256" key="6">
    <source>
        <dbReference type="ARBA" id="ARBA00022692"/>
    </source>
</evidence>
<dbReference type="PANTHER" id="PTHR45138">
    <property type="entry name" value="REGULATORY COMPONENTS OF SENSORY TRANSDUCTION SYSTEM"/>
    <property type="match status" value="1"/>
</dbReference>
<evidence type="ECO:0000313" key="14">
    <source>
        <dbReference type="Proteomes" id="UP000250579"/>
    </source>
</evidence>
<sequence length="522" mass="57521">MKPLHLMSKRLAPSMLTKALIGFIVLVGLSLILATAWQMNQSKRERFATAKIAVSNIVRATEQLAQDTVRQADNTLRDLVERVEHDGVAPDQHTRLASLMARKVKNIKGIQGLFLYDVQGNWVANSFSEGISTKNNADRDYFIYHRDNPDEKIHVSSIVESRTTGELVIPVSRRINAADGSFAGVALATVPVAYFQTFFERMDVDEQGVIFLAMNNGDLLARRPTLTTLITTNVAKGDIFMRYLPRSDNGTAVITSVVDNVERIYAYQRVSGLPIVAAAGVSCRHVFAPWWAYAYRSLGLVAIMIFALVTLGILLYCQIQKLISAESDLHIARNELEIIALTDSLTHLANRRCFDAALKREWSRANRNNSSIAIVLIDIDWFKQYNDSYGHIQGDICLKHVADIICSCTNRPGDLAARYGGEEFVILLPETTLAGALTVAEKVRSRVENALIAHSGSPIGHITMSAGVTAIESPGRDGYLAALQESDELLYYAKTKGRNNVEGRSAKNPAGAQQAPSFEHSS</sequence>
<evidence type="ECO:0000313" key="13">
    <source>
        <dbReference type="EMBL" id="AXA67881.1"/>
    </source>
</evidence>
<organism evidence="13 14">
    <name type="scientific">Pseudomonas oryzihabitans</name>
    <dbReference type="NCBI Taxonomy" id="47885"/>
    <lineage>
        <taxon>Bacteria</taxon>
        <taxon>Pseudomonadati</taxon>
        <taxon>Pseudomonadota</taxon>
        <taxon>Gammaproteobacteria</taxon>
        <taxon>Pseudomonadales</taxon>
        <taxon>Pseudomonadaceae</taxon>
        <taxon>Pseudomonas</taxon>
    </lineage>
</organism>
<dbReference type="GO" id="GO:0005886">
    <property type="term" value="C:plasma membrane"/>
    <property type="evidence" value="ECO:0007669"/>
    <property type="project" value="UniProtKB-SubCell"/>
</dbReference>
<evidence type="ECO:0000256" key="1">
    <source>
        <dbReference type="ARBA" id="ARBA00001946"/>
    </source>
</evidence>
<dbReference type="GO" id="GO:0043709">
    <property type="term" value="P:cell adhesion involved in single-species biofilm formation"/>
    <property type="evidence" value="ECO:0007669"/>
    <property type="project" value="TreeGrafter"/>
</dbReference>
<evidence type="ECO:0000256" key="10">
    <source>
        <dbReference type="SAM" id="MobiDB-lite"/>
    </source>
</evidence>
<proteinExistence type="predicted"/>
<gene>
    <name evidence="13" type="ORF">CE139_19445</name>
</gene>
<keyword evidence="5" id="KW-1003">Cell membrane</keyword>
<dbReference type="InterPro" id="IPR029787">
    <property type="entry name" value="Nucleotide_cyclase"/>
</dbReference>
<dbReference type="RefSeq" id="WP_208691952.1">
    <property type="nucleotide sequence ID" value="NZ_CP022198.1"/>
</dbReference>
<feature type="transmembrane region" description="Helical" evidence="11">
    <location>
        <begin position="298"/>
        <end position="317"/>
    </location>
</feature>
<dbReference type="NCBIfam" id="TIGR00254">
    <property type="entry name" value="GGDEF"/>
    <property type="match status" value="1"/>
</dbReference>
<evidence type="ECO:0000256" key="4">
    <source>
        <dbReference type="ARBA" id="ARBA00012528"/>
    </source>
</evidence>
<comment type="cofactor">
    <cofactor evidence="1">
        <name>Mg(2+)</name>
        <dbReference type="ChEBI" id="CHEBI:18420"/>
    </cofactor>
</comment>
<evidence type="ECO:0000256" key="7">
    <source>
        <dbReference type="ARBA" id="ARBA00022989"/>
    </source>
</evidence>
<reference evidence="13 14" key="1">
    <citation type="submission" date="2017-06" db="EMBL/GenBank/DDBJ databases">
        <title>Evolution towards high GC content and high-temperature stress adaptation in endophytic Pseudomonas oryzihabitans impacted its plant-growth promoting traits.</title>
        <authorList>
            <person name="Nascimento F.X."/>
        </authorList>
    </citation>
    <scope>NUCLEOTIDE SEQUENCE [LARGE SCALE GENOMIC DNA]</scope>
    <source>
        <strain evidence="13 14">MS8</strain>
    </source>
</reference>
<comment type="subcellular location">
    <subcellularLocation>
        <location evidence="2">Cell inner membrane</location>
    </subcellularLocation>
    <subcellularLocation>
        <location evidence="3">Cell membrane</location>
        <topology evidence="3">Multi-pass membrane protein</topology>
    </subcellularLocation>
</comment>
<feature type="domain" description="GGDEF" evidence="12">
    <location>
        <begin position="370"/>
        <end position="506"/>
    </location>
</feature>
<evidence type="ECO:0000256" key="9">
    <source>
        <dbReference type="ARBA" id="ARBA00034247"/>
    </source>
</evidence>
<evidence type="ECO:0000259" key="12">
    <source>
        <dbReference type="PROSITE" id="PS50887"/>
    </source>
</evidence>
<protein>
    <recommendedName>
        <fullName evidence="4">diguanylate cyclase</fullName>
        <ecNumber evidence="4">2.7.7.65</ecNumber>
    </recommendedName>
</protein>
<dbReference type="Pfam" id="PF00990">
    <property type="entry name" value="GGDEF"/>
    <property type="match status" value="1"/>
</dbReference>